<sequence length="173" mass="18796">MATTTDVPLAGPPPVGSEVKSLASLVKKSFSSSGLGTPLIIPKGYGCVVLTGIGSVVLLKWKSMKVSEARRDFIVPNPITHSDSCMNFNCTYRAMQSTLEIYPQFLFLLMIGGLELPYLSTVGGFIWIVGRYAYAKGYYSGDPRKRANGGFYIIGQCLLLIGAIKFALKRMVL</sequence>
<gene>
    <name evidence="6" type="ORF">Ocin01_02187</name>
</gene>
<dbReference type="Proteomes" id="UP000094527">
    <property type="component" value="Unassembled WGS sequence"/>
</dbReference>
<dbReference type="STRING" id="48709.A0A1D2NHD6"/>
<evidence type="ECO:0000256" key="5">
    <source>
        <dbReference type="SAM" id="Phobius"/>
    </source>
</evidence>
<feature type="transmembrane region" description="Helical" evidence="5">
    <location>
        <begin position="105"/>
        <end position="129"/>
    </location>
</feature>
<dbReference type="GO" id="GO:0016020">
    <property type="term" value="C:membrane"/>
    <property type="evidence" value="ECO:0007669"/>
    <property type="project" value="UniProtKB-SubCell"/>
</dbReference>
<evidence type="ECO:0000256" key="4">
    <source>
        <dbReference type="ARBA" id="ARBA00023136"/>
    </source>
</evidence>
<comment type="subcellular location">
    <subcellularLocation>
        <location evidence="1">Membrane</location>
        <topology evidence="1">Multi-pass membrane protein</topology>
    </subcellularLocation>
</comment>
<dbReference type="GO" id="GO:0005635">
    <property type="term" value="C:nuclear envelope"/>
    <property type="evidence" value="ECO:0007669"/>
    <property type="project" value="TreeGrafter"/>
</dbReference>
<dbReference type="EMBL" id="LJIJ01000042">
    <property type="protein sequence ID" value="ODN04505.1"/>
    <property type="molecule type" value="Genomic_DNA"/>
</dbReference>
<evidence type="ECO:0000256" key="2">
    <source>
        <dbReference type="ARBA" id="ARBA00022692"/>
    </source>
</evidence>
<keyword evidence="6" id="KW-0808">Transferase</keyword>
<evidence type="ECO:0000313" key="6">
    <source>
        <dbReference type="EMBL" id="ODN04505.1"/>
    </source>
</evidence>
<dbReference type="GO" id="GO:0004364">
    <property type="term" value="F:glutathione transferase activity"/>
    <property type="evidence" value="ECO:0007669"/>
    <property type="project" value="TreeGrafter"/>
</dbReference>
<evidence type="ECO:0000256" key="3">
    <source>
        <dbReference type="ARBA" id="ARBA00022989"/>
    </source>
</evidence>
<dbReference type="PANTHER" id="PTHR10250">
    <property type="entry name" value="MICROSOMAL GLUTATHIONE S-TRANSFERASE"/>
    <property type="match status" value="1"/>
</dbReference>
<name>A0A1D2NHD6_ORCCI</name>
<evidence type="ECO:0000256" key="1">
    <source>
        <dbReference type="ARBA" id="ARBA00004141"/>
    </source>
</evidence>
<proteinExistence type="predicted"/>
<dbReference type="GO" id="GO:0006691">
    <property type="term" value="P:leukotriene metabolic process"/>
    <property type="evidence" value="ECO:0007669"/>
    <property type="project" value="UniProtKB-ARBA"/>
</dbReference>
<feature type="transmembrane region" description="Helical" evidence="5">
    <location>
        <begin position="149"/>
        <end position="168"/>
    </location>
</feature>
<dbReference type="AlphaFoldDB" id="A0A1D2NHD6"/>
<dbReference type="InterPro" id="IPR023352">
    <property type="entry name" value="MAPEG-like_dom_sf"/>
</dbReference>
<keyword evidence="7" id="KW-1185">Reference proteome</keyword>
<keyword evidence="4 5" id="KW-0472">Membrane</keyword>
<dbReference type="Pfam" id="PF01124">
    <property type="entry name" value="MAPEG"/>
    <property type="match status" value="1"/>
</dbReference>
<comment type="caution">
    <text evidence="6">The sequence shown here is derived from an EMBL/GenBank/DDBJ whole genome shotgun (WGS) entry which is preliminary data.</text>
</comment>
<protein>
    <submittedName>
        <fullName evidence="6">Microsomal glutathione S-transferase 3</fullName>
    </submittedName>
</protein>
<evidence type="ECO:0000313" key="7">
    <source>
        <dbReference type="Proteomes" id="UP000094527"/>
    </source>
</evidence>
<dbReference type="Gene3D" id="1.20.120.550">
    <property type="entry name" value="Membrane associated eicosanoid/glutathione metabolism-like domain"/>
    <property type="match status" value="1"/>
</dbReference>
<reference evidence="6 7" key="1">
    <citation type="journal article" date="2016" name="Genome Biol. Evol.">
        <title>Gene Family Evolution Reflects Adaptation to Soil Environmental Stressors in the Genome of the Collembolan Orchesella cincta.</title>
        <authorList>
            <person name="Faddeeva-Vakhrusheva A."/>
            <person name="Derks M.F."/>
            <person name="Anvar S.Y."/>
            <person name="Agamennone V."/>
            <person name="Suring W."/>
            <person name="Smit S."/>
            <person name="van Straalen N.M."/>
            <person name="Roelofs D."/>
        </authorList>
    </citation>
    <scope>NUCLEOTIDE SEQUENCE [LARGE SCALE GENOMIC DNA]</scope>
    <source>
        <tissue evidence="6">Mixed pool</tissue>
    </source>
</reference>
<keyword evidence="3 5" id="KW-1133">Transmembrane helix</keyword>
<feature type="transmembrane region" description="Helical" evidence="5">
    <location>
        <begin position="40"/>
        <end position="61"/>
    </location>
</feature>
<organism evidence="6 7">
    <name type="scientific">Orchesella cincta</name>
    <name type="common">Springtail</name>
    <name type="synonym">Podura cincta</name>
    <dbReference type="NCBI Taxonomy" id="48709"/>
    <lineage>
        <taxon>Eukaryota</taxon>
        <taxon>Metazoa</taxon>
        <taxon>Ecdysozoa</taxon>
        <taxon>Arthropoda</taxon>
        <taxon>Hexapoda</taxon>
        <taxon>Collembola</taxon>
        <taxon>Entomobryomorpha</taxon>
        <taxon>Entomobryoidea</taxon>
        <taxon>Orchesellidae</taxon>
        <taxon>Orchesellinae</taxon>
        <taxon>Orchesella</taxon>
    </lineage>
</organism>
<dbReference type="GO" id="GO:0005783">
    <property type="term" value="C:endoplasmic reticulum"/>
    <property type="evidence" value="ECO:0007669"/>
    <property type="project" value="TreeGrafter"/>
</dbReference>
<dbReference type="InterPro" id="IPR001129">
    <property type="entry name" value="Membr-assoc_MAPEG"/>
</dbReference>
<dbReference type="GO" id="GO:0004602">
    <property type="term" value="F:glutathione peroxidase activity"/>
    <property type="evidence" value="ECO:0007669"/>
    <property type="project" value="TreeGrafter"/>
</dbReference>
<accession>A0A1D2NHD6</accession>
<dbReference type="OrthoDB" id="410651at2759"/>
<keyword evidence="2 5" id="KW-0812">Transmembrane</keyword>
<dbReference type="InterPro" id="IPR050997">
    <property type="entry name" value="MAPEG"/>
</dbReference>
<dbReference type="PANTHER" id="PTHR10250:SF26">
    <property type="entry name" value="GLUTATHIONE S-TRANSFERASE 3, MITOCHONDRIAL"/>
    <property type="match status" value="1"/>
</dbReference>
<dbReference type="SUPFAM" id="SSF161084">
    <property type="entry name" value="MAPEG domain-like"/>
    <property type="match status" value="1"/>
</dbReference>